<dbReference type="EMBL" id="CYGX02000017">
    <property type="protein sequence ID" value="SIT38797.1"/>
    <property type="molecule type" value="Genomic_DNA"/>
</dbReference>
<name>A0A1N7RUM4_9BURK</name>
<feature type="region of interest" description="Disordered" evidence="1">
    <location>
        <begin position="18"/>
        <end position="79"/>
    </location>
</feature>
<accession>A0A1N7RUM4</accession>
<organism evidence="2 3">
    <name type="scientific">Paraburkholderia ribeironis</name>
    <dbReference type="NCBI Taxonomy" id="1247936"/>
    <lineage>
        <taxon>Bacteria</taxon>
        <taxon>Pseudomonadati</taxon>
        <taxon>Pseudomonadota</taxon>
        <taxon>Betaproteobacteria</taxon>
        <taxon>Burkholderiales</taxon>
        <taxon>Burkholderiaceae</taxon>
        <taxon>Paraburkholderia</taxon>
    </lineage>
</organism>
<protein>
    <submittedName>
        <fullName evidence="2">Uncharacterized protein</fullName>
    </submittedName>
</protein>
<dbReference type="Proteomes" id="UP000187012">
    <property type="component" value="Unassembled WGS sequence"/>
</dbReference>
<proteinExistence type="predicted"/>
<dbReference type="AlphaFoldDB" id="A0A1N7RUM4"/>
<reference evidence="2 3" key="1">
    <citation type="submission" date="2016-12" db="EMBL/GenBank/DDBJ databases">
        <authorList>
            <person name="Song W.-J."/>
            <person name="Kurnit D.M."/>
        </authorList>
    </citation>
    <scope>NUCLEOTIDE SEQUENCE [LARGE SCALE GENOMIC DNA]</scope>
    <source>
        <strain evidence="2 3">STM7296</strain>
    </source>
</reference>
<feature type="compositionally biased region" description="Basic and acidic residues" evidence="1">
    <location>
        <begin position="51"/>
        <end position="68"/>
    </location>
</feature>
<evidence type="ECO:0000313" key="2">
    <source>
        <dbReference type="EMBL" id="SIT38797.1"/>
    </source>
</evidence>
<evidence type="ECO:0000313" key="3">
    <source>
        <dbReference type="Proteomes" id="UP000187012"/>
    </source>
</evidence>
<keyword evidence="3" id="KW-1185">Reference proteome</keyword>
<sequence>MFEQPELEHIRQLRRAELDAEAQERRTAQRGREGWERDELRDVVRNPQPHAEGDLSRPDQDGGSHADPDPPDSEPDVER</sequence>
<evidence type="ECO:0000256" key="1">
    <source>
        <dbReference type="SAM" id="MobiDB-lite"/>
    </source>
</evidence>
<gene>
    <name evidence="2" type="ORF">BN2475_170064</name>
</gene>
<feature type="compositionally biased region" description="Basic and acidic residues" evidence="1">
    <location>
        <begin position="18"/>
        <end position="44"/>
    </location>
</feature>
<feature type="compositionally biased region" description="Acidic residues" evidence="1">
    <location>
        <begin position="69"/>
        <end position="79"/>
    </location>
</feature>